<comment type="similarity">
    <text evidence="3">Belongs to the multi antimicrobial extrusion (MATE) (TC 2.A.66.1) family.</text>
</comment>
<dbReference type="RefSeq" id="WP_126143635.1">
    <property type="nucleotide sequence ID" value="NZ_RXHU01000075.1"/>
</dbReference>
<dbReference type="GO" id="GO:0005886">
    <property type="term" value="C:plasma membrane"/>
    <property type="evidence" value="ECO:0007669"/>
    <property type="project" value="UniProtKB-SubCell"/>
</dbReference>
<dbReference type="OrthoDB" id="9806302at2"/>
<dbReference type="EMBL" id="RXHU01000075">
    <property type="protein sequence ID" value="RTE06292.1"/>
    <property type="molecule type" value="Genomic_DNA"/>
</dbReference>
<keyword evidence="11 13" id="KW-0472">Membrane</keyword>
<evidence type="ECO:0000256" key="2">
    <source>
        <dbReference type="ARBA" id="ARBA00004651"/>
    </source>
</evidence>
<proteinExistence type="inferred from homology"/>
<evidence type="ECO:0000256" key="7">
    <source>
        <dbReference type="ARBA" id="ARBA00022475"/>
    </source>
</evidence>
<feature type="transmembrane region" description="Helical" evidence="13">
    <location>
        <begin position="382"/>
        <end position="400"/>
    </location>
</feature>
<keyword evidence="10" id="KW-0406">Ion transport</keyword>
<feature type="transmembrane region" description="Helical" evidence="13">
    <location>
        <begin position="157"/>
        <end position="178"/>
    </location>
</feature>
<feature type="transmembrane region" description="Helical" evidence="13">
    <location>
        <begin position="190"/>
        <end position="208"/>
    </location>
</feature>
<evidence type="ECO:0000313" key="15">
    <source>
        <dbReference type="Proteomes" id="UP000276128"/>
    </source>
</evidence>
<evidence type="ECO:0000256" key="9">
    <source>
        <dbReference type="ARBA" id="ARBA00022989"/>
    </source>
</evidence>
<dbReference type="PIRSF" id="PIRSF006603">
    <property type="entry name" value="DinF"/>
    <property type="match status" value="1"/>
</dbReference>
<evidence type="ECO:0000256" key="13">
    <source>
        <dbReference type="SAM" id="Phobius"/>
    </source>
</evidence>
<feature type="transmembrane region" description="Helical" evidence="13">
    <location>
        <begin position="220"/>
        <end position="241"/>
    </location>
</feature>
<dbReference type="PANTHER" id="PTHR43298">
    <property type="entry name" value="MULTIDRUG RESISTANCE PROTEIN NORM-RELATED"/>
    <property type="match status" value="1"/>
</dbReference>
<evidence type="ECO:0000256" key="8">
    <source>
        <dbReference type="ARBA" id="ARBA00022692"/>
    </source>
</evidence>
<dbReference type="NCBIfam" id="TIGR00797">
    <property type="entry name" value="matE"/>
    <property type="match status" value="1"/>
</dbReference>
<dbReference type="AlphaFoldDB" id="A0A3S0C6N0"/>
<keyword evidence="8 13" id="KW-0812">Transmembrane</keyword>
<evidence type="ECO:0000256" key="6">
    <source>
        <dbReference type="ARBA" id="ARBA00022449"/>
    </source>
</evidence>
<protein>
    <recommendedName>
        <fullName evidence="4">Probable multidrug resistance protein NorM</fullName>
    </recommendedName>
    <alternativeName>
        <fullName evidence="12">Multidrug-efflux transporter</fullName>
    </alternativeName>
</protein>
<dbReference type="GO" id="GO:0015297">
    <property type="term" value="F:antiporter activity"/>
    <property type="evidence" value="ECO:0007669"/>
    <property type="project" value="UniProtKB-KW"/>
</dbReference>
<dbReference type="InterPro" id="IPR002528">
    <property type="entry name" value="MATE_fam"/>
</dbReference>
<accession>A0A3S0C6N0</accession>
<dbReference type="CDD" id="cd13137">
    <property type="entry name" value="MATE_NorM_like"/>
    <property type="match status" value="1"/>
</dbReference>
<gene>
    <name evidence="14" type="ORF">EJQ19_23250</name>
</gene>
<evidence type="ECO:0000256" key="10">
    <source>
        <dbReference type="ARBA" id="ARBA00023065"/>
    </source>
</evidence>
<comment type="caution">
    <text evidence="14">The sequence shown here is derived from an EMBL/GenBank/DDBJ whole genome shotgun (WGS) entry which is preliminary data.</text>
</comment>
<sequence>MSTGLKLGEEAGREDRTQSYSEAVMIDPEDGRAVRKMIFTLAGPSLVEMLLINLTQMMMMIFVGHLGTASVAAVGFTSQIYALMTVIFAALNTGTTVIVARSVGSGRREDANRAAGQSLLLGTMLSAVIMLVGLLFVGKLLGMMGADAAVVQEGLTYARLMFISVAFSSVSSSLSAILRGAGDTRTPMKINVASAYVSVSLGFVFIYGHLGLPALGTTGAAAATLTVQFGAMLTFLLVMFSGKFELALSWRDISRFDKKTIGRMLKIGIPASLEQLVMRLGIMTFVKIGAGLGTTAIAASQLVTNVIGLSFMPGAAFAIAASTLVGQSLGVGKAELAERYVRQVRKYGMALAAVVGAIFIGFAPQILSLYTNDATMIREGTWALRIVGCIQVSQISQFIVGGALRGAGDTRYPLYSTMIGVWGVRVVLSFVFVYIFGWGMIGLWSAVACDQFLRSHLIYLRYKRMAWKKLKV</sequence>
<keyword evidence="5" id="KW-0813">Transport</keyword>
<feature type="transmembrane region" description="Helical" evidence="13">
    <location>
        <begin position="347"/>
        <end position="370"/>
    </location>
</feature>
<evidence type="ECO:0000256" key="3">
    <source>
        <dbReference type="ARBA" id="ARBA00010199"/>
    </source>
</evidence>
<reference evidence="14 15" key="1">
    <citation type="submission" date="2018-12" db="EMBL/GenBank/DDBJ databases">
        <title>Bacillus ochoae sp. nov., Paenibacillus whitsoniae sp. nov., Paenibacillus spiritus sp. nov. Isolated from the Mars Exploration Rover during spacecraft assembly.</title>
        <authorList>
            <person name="Seuylemezian A."/>
            <person name="Vaishampayan P."/>
        </authorList>
    </citation>
    <scope>NUCLEOTIDE SEQUENCE [LARGE SCALE GENOMIC DNA]</scope>
    <source>
        <strain evidence="14 15">MER 54</strain>
    </source>
</reference>
<comment type="function">
    <text evidence="1">Multidrug efflux pump.</text>
</comment>
<organism evidence="14 15">
    <name type="scientific">Paenibacillus whitsoniae</name>
    <dbReference type="NCBI Taxonomy" id="2496558"/>
    <lineage>
        <taxon>Bacteria</taxon>
        <taxon>Bacillati</taxon>
        <taxon>Bacillota</taxon>
        <taxon>Bacilli</taxon>
        <taxon>Bacillales</taxon>
        <taxon>Paenibacillaceae</taxon>
        <taxon>Paenibacillus</taxon>
    </lineage>
</organism>
<keyword evidence="7" id="KW-1003">Cell membrane</keyword>
<evidence type="ECO:0000256" key="1">
    <source>
        <dbReference type="ARBA" id="ARBA00003408"/>
    </source>
</evidence>
<feature type="transmembrane region" description="Helical" evidence="13">
    <location>
        <begin position="276"/>
        <end position="300"/>
    </location>
</feature>
<dbReference type="Pfam" id="PF01554">
    <property type="entry name" value="MatE"/>
    <property type="match status" value="2"/>
</dbReference>
<feature type="transmembrane region" description="Helical" evidence="13">
    <location>
        <begin position="306"/>
        <end position="326"/>
    </location>
</feature>
<evidence type="ECO:0000313" key="14">
    <source>
        <dbReference type="EMBL" id="RTE06292.1"/>
    </source>
</evidence>
<evidence type="ECO:0000256" key="11">
    <source>
        <dbReference type="ARBA" id="ARBA00023136"/>
    </source>
</evidence>
<feature type="transmembrane region" description="Helical" evidence="13">
    <location>
        <begin position="50"/>
        <end position="74"/>
    </location>
</feature>
<keyword evidence="6" id="KW-0050">Antiport</keyword>
<name>A0A3S0C6N0_9BACL</name>
<dbReference type="Proteomes" id="UP000276128">
    <property type="component" value="Unassembled WGS sequence"/>
</dbReference>
<dbReference type="GO" id="GO:0042910">
    <property type="term" value="F:xenobiotic transmembrane transporter activity"/>
    <property type="evidence" value="ECO:0007669"/>
    <property type="project" value="InterPro"/>
</dbReference>
<evidence type="ECO:0000256" key="5">
    <source>
        <dbReference type="ARBA" id="ARBA00022448"/>
    </source>
</evidence>
<dbReference type="InterPro" id="IPR050222">
    <property type="entry name" value="MATE_MdtK"/>
</dbReference>
<dbReference type="PANTHER" id="PTHR43298:SF2">
    <property type="entry name" value="FMN_FAD EXPORTER YEEO-RELATED"/>
    <property type="match status" value="1"/>
</dbReference>
<feature type="transmembrane region" description="Helical" evidence="13">
    <location>
        <begin position="80"/>
        <end position="99"/>
    </location>
</feature>
<keyword evidence="9 13" id="KW-1133">Transmembrane helix</keyword>
<evidence type="ECO:0000256" key="4">
    <source>
        <dbReference type="ARBA" id="ARBA00020268"/>
    </source>
</evidence>
<dbReference type="InterPro" id="IPR048279">
    <property type="entry name" value="MdtK-like"/>
</dbReference>
<dbReference type="GO" id="GO:0006811">
    <property type="term" value="P:monoatomic ion transport"/>
    <property type="evidence" value="ECO:0007669"/>
    <property type="project" value="UniProtKB-KW"/>
</dbReference>
<feature type="transmembrane region" description="Helical" evidence="13">
    <location>
        <begin position="119"/>
        <end position="137"/>
    </location>
</feature>
<keyword evidence="15" id="KW-1185">Reference proteome</keyword>
<evidence type="ECO:0000256" key="12">
    <source>
        <dbReference type="ARBA" id="ARBA00031636"/>
    </source>
</evidence>
<comment type="subcellular location">
    <subcellularLocation>
        <location evidence="2">Cell membrane</location>
        <topology evidence="2">Multi-pass membrane protein</topology>
    </subcellularLocation>
</comment>